<dbReference type="RefSeq" id="WP_015203792.1">
    <property type="nucleotide sequence ID" value="NC_019753.1"/>
</dbReference>
<protein>
    <recommendedName>
        <fullName evidence="4">Outer membrane lipoprotein BamD-like domain-containing protein</fullName>
    </recommendedName>
</protein>
<dbReference type="HOGENOM" id="CLU_107610_0_0_3"/>
<name>K9VZX4_9CYAN</name>
<dbReference type="STRING" id="1173022.Cri9333_2839"/>
<dbReference type="AlphaFoldDB" id="K9VZX4"/>
<proteinExistence type="predicted"/>
<dbReference type="InterPro" id="IPR039565">
    <property type="entry name" value="BamD-like"/>
</dbReference>
<keyword evidence="3" id="KW-1133">Transmembrane helix</keyword>
<dbReference type="OrthoDB" id="510804at2"/>
<evidence type="ECO:0000313" key="5">
    <source>
        <dbReference type="EMBL" id="AFZ13683.1"/>
    </source>
</evidence>
<reference evidence="5 6" key="1">
    <citation type="submission" date="2012-06" db="EMBL/GenBank/DDBJ databases">
        <title>Finished chromosome of genome of Crinalium epipsammum PCC 9333.</title>
        <authorList>
            <consortium name="US DOE Joint Genome Institute"/>
            <person name="Gugger M."/>
            <person name="Coursin T."/>
            <person name="Rippka R."/>
            <person name="Tandeau De Marsac N."/>
            <person name="Huntemann M."/>
            <person name="Wei C.-L."/>
            <person name="Han J."/>
            <person name="Detter J.C."/>
            <person name="Han C."/>
            <person name="Tapia R."/>
            <person name="Davenport K."/>
            <person name="Daligault H."/>
            <person name="Erkkila T."/>
            <person name="Gu W."/>
            <person name="Munk A.C.C."/>
            <person name="Teshima H."/>
            <person name="Xu Y."/>
            <person name="Chain P."/>
            <person name="Chen A."/>
            <person name="Krypides N."/>
            <person name="Mavromatis K."/>
            <person name="Markowitz V."/>
            <person name="Szeto E."/>
            <person name="Ivanova N."/>
            <person name="Mikhailova N."/>
            <person name="Ovchinnikova G."/>
            <person name="Pagani I."/>
            <person name="Pati A."/>
            <person name="Goodwin L."/>
            <person name="Peters L."/>
            <person name="Pitluck S."/>
            <person name="Woyke T."/>
            <person name="Kerfeld C."/>
        </authorList>
    </citation>
    <scope>NUCLEOTIDE SEQUENCE [LARGE SCALE GENOMIC DNA]</scope>
    <source>
        <strain evidence="5 6">PCC 9333</strain>
    </source>
</reference>
<evidence type="ECO:0000256" key="3">
    <source>
        <dbReference type="SAM" id="Phobius"/>
    </source>
</evidence>
<dbReference type="SUPFAM" id="SSF48452">
    <property type="entry name" value="TPR-like"/>
    <property type="match status" value="1"/>
</dbReference>
<evidence type="ECO:0000256" key="1">
    <source>
        <dbReference type="ARBA" id="ARBA00022729"/>
    </source>
</evidence>
<sequence>MSSENLEQFQINYQAGKTAFERGEYRQAVDEFEAASALITPNSRRGGEVHIWLITAYEATGQRADAIAVCKQLARHPDPETRKQAKNLLYIMQAPELSRRADWLSEIPDLANLPDSDGKFRQGSAGSNSNRPKKRPEPEPIDLSQVNTKDNKFIWVALTVIGLTLGGLVWFSL</sequence>
<dbReference type="eggNOG" id="COG0457">
    <property type="taxonomic scope" value="Bacteria"/>
</dbReference>
<dbReference type="PANTHER" id="PTHR36761">
    <property type="entry name" value="ORF03 PROTEIN"/>
    <property type="match status" value="1"/>
</dbReference>
<evidence type="ECO:0000256" key="2">
    <source>
        <dbReference type="SAM" id="MobiDB-lite"/>
    </source>
</evidence>
<feature type="region of interest" description="Disordered" evidence="2">
    <location>
        <begin position="114"/>
        <end position="144"/>
    </location>
</feature>
<evidence type="ECO:0000259" key="4">
    <source>
        <dbReference type="Pfam" id="PF13525"/>
    </source>
</evidence>
<dbReference type="KEGG" id="cep:Cri9333_2839"/>
<dbReference type="Pfam" id="PF13525">
    <property type="entry name" value="YfiO"/>
    <property type="match status" value="1"/>
</dbReference>
<organism evidence="5 6">
    <name type="scientific">Crinalium epipsammum PCC 9333</name>
    <dbReference type="NCBI Taxonomy" id="1173022"/>
    <lineage>
        <taxon>Bacteria</taxon>
        <taxon>Bacillati</taxon>
        <taxon>Cyanobacteriota</taxon>
        <taxon>Cyanophyceae</taxon>
        <taxon>Gomontiellales</taxon>
        <taxon>Gomontiellaceae</taxon>
        <taxon>Crinalium</taxon>
    </lineage>
</organism>
<dbReference type="PANTHER" id="PTHR36761:SF2">
    <property type="entry name" value="ORF03 PROTEIN"/>
    <property type="match status" value="1"/>
</dbReference>
<keyword evidence="3" id="KW-0812">Transmembrane</keyword>
<keyword evidence="1" id="KW-0732">Signal</keyword>
<feature type="domain" description="Outer membrane lipoprotein BamD-like" evidence="4">
    <location>
        <begin position="13"/>
        <end position="114"/>
    </location>
</feature>
<gene>
    <name evidence="5" type="ORF">Cri9333_2839</name>
</gene>
<accession>K9VZX4</accession>
<dbReference type="Gene3D" id="1.25.40.10">
    <property type="entry name" value="Tetratricopeptide repeat domain"/>
    <property type="match status" value="1"/>
</dbReference>
<keyword evidence="3" id="KW-0472">Membrane</keyword>
<evidence type="ECO:0000313" key="6">
    <source>
        <dbReference type="Proteomes" id="UP000010472"/>
    </source>
</evidence>
<dbReference type="Proteomes" id="UP000010472">
    <property type="component" value="Chromosome"/>
</dbReference>
<dbReference type="EMBL" id="CP003620">
    <property type="protein sequence ID" value="AFZ13683.1"/>
    <property type="molecule type" value="Genomic_DNA"/>
</dbReference>
<dbReference type="InterPro" id="IPR011990">
    <property type="entry name" value="TPR-like_helical_dom_sf"/>
</dbReference>
<feature type="transmembrane region" description="Helical" evidence="3">
    <location>
        <begin position="153"/>
        <end position="171"/>
    </location>
</feature>
<keyword evidence="6" id="KW-1185">Reference proteome</keyword>